<dbReference type="SUPFAM" id="SSF46894">
    <property type="entry name" value="C-terminal effector domain of the bipartite response regulators"/>
    <property type="match status" value="1"/>
</dbReference>
<dbReference type="CDD" id="cd00383">
    <property type="entry name" value="trans_reg_C"/>
    <property type="match status" value="1"/>
</dbReference>
<dbReference type="PROSITE" id="PS51755">
    <property type="entry name" value="OMPR_PHOB"/>
    <property type="match status" value="1"/>
</dbReference>
<accession>A0ABR9VWM3</accession>
<dbReference type="InterPro" id="IPR011006">
    <property type="entry name" value="CheY-like_superfamily"/>
</dbReference>
<keyword evidence="2" id="KW-0597">Phosphoprotein</keyword>
<dbReference type="InterPro" id="IPR036388">
    <property type="entry name" value="WH-like_DNA-bd_sf"/>
</dbReference>
<dbReference type="CDD" id="cd19935">
    <property type="entry name" value="REC_OmpR_CusR-like"/>
    <property type="match status" value="1"/>
</dbReference>
<feature type="DNA-binding region" description="OmpR/PhoB-type" evidence="3">
    <location>
        <begin position="124"/>
        <end position="223"/>
    </location>
</feature>
<protein>
    <submittedName>
        <fullName evidence="6">Response regulator transcription factor</fullName>
    </submittedName>
</protein>
<dbReference type="RefSeq" id="WP_190598789.1">
    <property type="nucleotide sequence ID" value="NZ_JADEVV010000035.1"/>
</dbReference>
<feature type="modified residue" description="4-aspartylphosphate" evidence="2">
    <location>
        <position position="51"/>
    </location>
</feature>
<evidence type="ECO:0000256" key="2">
    <source>
        <dbReference type="PROSITE-ProRule" id="PRU00169"/>
    </source>
</evidence>
<name>A0ABR9VWM3_9SYNC</name>
<evidence type="ECO:0000259" key="4">
    <source>
        <dbReference type="PROSITE" id="PS50110"/>
    </source>
</evidence>
<gene>
    <name evidence="6" type="ORF">IQ217_12525</name>
</gene>
<dbReference type="Pfam" id="PF00486">
    <property type="entry name" value="Trans_reg_C"/>
    <property type="match status" value="1"/>
</dbReference>
<dbReference type="SMART" id="SM00448">
    <property type="entry name" value="REC"/>
    <property type="match status" value="1"/>
</dbReference>
<evidence type="ECO:0000256" key="1">
    <source>
        <dbReference type="ARBA" id="ARBA00023125"/>
    </source>
</evidence>
<sequence>MRILLVEDDLPLAETLAEALSDQLYTVDIASDASLAWDYAARLEYDLVILDVMLPELDGITLCQKWRSHSYLMPILMMTARDTINDKITGLDAGADDYVIKPVDLGELFARVRALLRRGCATCQPILEWGPIKLDPSTYEVSYDDEILPLTRKEYSILELLLRNGRRVLSRSMIIDSIWNLESPPEEDTVKVHVRSLRQKLKSAGLSADLIETVHGIGYRLANLAEKPLCQGKN</sequence>
<comment type="caution">
    <text evidence="6">The sequence shown here is derived from an EMBL/GenBank/DDBJ whole genome shotgun (WGS) entry which is preliminary data.</text>
</comment>
<keyword evidence="1 3" id="KW-0238">DNA-binding</keyword>
<dbReference type="Pfam" id="PF00072">
    <property type="entry name" value="Response_reg"/>
    <property type="match status" value="1"/>
</dbReference>
<dbReference type="EMBL" id="JADEVV010000035">
    <property type="protein sequence ID" value="MBE9254646.1"/>
    <property type="molecule type" value="Genomic_DNA"/>
</dbReference>
<dbReference type="Gene3D" id="3.40.50.2300">
    <property type="match status" value="1"/>
</dbReference>
<dbReference type="PANTHER" id="PTHR48111:SF15">
    <property type="entry name" value="OMPR SUBFAMILY"/>
    <property type="match status" value="1"/>
</dbReference>
<keyword evidence="7" id="KW-1185">Reference proteome</keyword>
<dbReference type="InterPro" id="IPR001789">
    <property type="entry name" value="Sig_transdc_resp-reg_receiver"/>
</dbReference>
<evidence type="ECO:0000313" key="6">
    <source>
        <dbReference type="EMBL" id="MBE9254646.1"/>
    </source>
</evidence>
<dbReference type="InterPro" id="IPR016032">
    <property type="entry name" value="Sig_transdc_resp-reg_C-effctor"/>
</dbReference>
<organism evidence="6 7">
    <name type="scientific">Synechocystis salina LEGE 00031</name>
    <dbReference type="NCBI Taxonomy" id="1828736"/>
    <lineage>
        <taxon>Bacteria</taxon>
        <taxon>Bacillati</taxon>
        <taxon>Cyanobacteriota</taxon>
        <taxon>Cyanophyceae</taxon>
        <taxon>Synechococcales</taxon>
        <taxon>Merismopediaceae</taxon>
        <taxon>Synechocystis</taxon>
    </lineage>
</organism>
<dbReference type="InterPro" id="IPR001867">
    <property type="entry name" value="OmpR/PhoB-type_DNA-bd"/>
</dbReference>
<dbReference type="SMART" id="SM00862">
    <property type="entry name" value="Trans_reg_C"/>
    <property type="match status" value="1"/>
</dbReference>
<evidence type="ECO:0000259" key="5">
    <source>
        <dbReference type="PROSITE" id="PS51755"/>
    </source>
</evidence>
<dbReference type="Gene3D" id="1.10.10.10">
    <property type="entry name" value="Winged helix-like DNA-binding domain superfamily/Winged helix DNA-binding domain"/>
    <property type="match status" value="1"/>
</dbReference>
<feature type="domain" description="OmpR/PhoB-type" evidence="5">
    <location>
        <begin position="124"/>
        <end position="223"/>
    </location>
</feature>
<evidence type="ECO:0000256" key="3">
    <source>
        <dbReference type="PROSITE-ProRule" id="PRU01091"/>
    </source>
</evidence>
<dbReference type="Proteomes" id="UP000658720">
    <property type="component" value="Unassembled WGS sequence"/>
</dbReference>
<evidence type="ECO:0000313" key="7">
    <source>
        <dbReference type="Proteomes" id="UP000658720"/>
    </source>
</evidence>
<proteinExistence type="predicted"/>
<feature type="domain" description="Response regulatory" evidence="4">
    <location>
        <begin position="2"/>
        <end position="116"/>
    </location>
</feature>
<dbReference type="InterPro" id="IPR039420">
    <property type="entry name" value="WalR-like"/>
</dbReference>
<dbReference type="SUPFAM" id="SSF52172">
    <property type="entry name" value="CheY-like"/>
    <property type="match status" value="1"/>
</dbReference>
<dbReference type="PROSITE" id="PS50110">
    <property type="entry name" value="RESPONSE_REGULATORY"/>
    <property type="match status" value="1"/>
</dbReference>
<dbReference type="PANTHER" id="PTHR48111">
    <property type="entry name" value="REGULATOR OF RPOS"/>
    <property type="match status" value="1"/>
</dbReference>
<reference evidence="6 7" key="1">
    <citation type="submission" date="2020-10" db="EMBL/GenBank/DDBJ databases">
        <authorList>
            <person name="Castelo-Branco R."/>
            <person name="Eusebio N."/>
            <person name="Adriana R."/>
            <person name="Vieira A."/>
            <person name="Brugerolle De Fraissinette N."/>
            <person name="Rezende De Castro R."/>
            <person name="Schneider M.P."/>
            <person name="Vasconcelos V."/>
            <person name="Leao P.N."/>
        </authorList>
    </citation>
    <scope>NUCLEOTIDE SEQUENCE [LARGE SCALE GENOMIC DNA]</scope>
    <source>
        <strain evidence="6 7">LEGE 00031</strain>
    </source>
</reference>